<sequence length="186" mass="21096">MAEDEQRPLKRLRTLAADPEDGALLAGSSLGPPGHAVDLEHDSEFWLEDGNVVLVAKNVGFRVYRGLLTAQSLVFYDMFSATSLRADEQYDGVPIVRLYDSPVDLRHLFRVLLPKSQKDVLKDTYNLKTEFHVISALIRLSRKYQIEDVEKRSLSALCATYATELYRWVDFDSAIDEKIDSSLSQQ</sequence>
<keyword evidence="2" id="KW-1185">Reference proteome</keyword>
<organism evidence="1 2">
    <name type="scientific">Lentinus brumalis</name>
    <dbReference type="NCBI Taxonomy" id="2498619"/>
    <lineage>
        <taxon>Eukaryota</taxon>
        <taxon>Fungi</taxon>
        <taxon>Dikarya</taxon>
        <taxon>Basidiomycota</taxon>
        <taxon>Agaricomycotina</taxon>
        <taxon>Agaricomycetes</taxon>
        <taxon>Polyporales</taxon>
        <taxon>Polyporaceae</taxon>
        <taxon>Lentinus</taxon>
    </lineage>
</organism>
<dbReference type="EMBL" id="KZ857408">
    <property type="protein sequence ID" value="RDX48933.1"/>
    <property type="molecule type" value="Genomic_DNA"/>
</dbReference>
<evidence type="ECO:0000313" key="2">
    <source>
        <dbReference type="Proteomes" id="UP000256964"/>
    </source>
</evidence>
<gene>
    <name evidence="1" type="ORF">OH76DRAFT_1483435</name>
</gene>
<evidence type="ECO:0000313" key="1">
    <source>
        <dbReference type="EMBL" id="RDX48933.1"/>
    </source>
</evidence>
<reference evidence="1 2" key="1">
    <citation type="journal article" date="2018" name="Biotechnol. Biofuels">
        <title>Integrative visual omics of the white-rot fungus Polyporus brumalis exposes the biotechnological potential of its oxidative enzymes for delignifying raw plant biomass.</title>
        <authorList>
            <person name="Miyauchi S."/>
            <person name="Rancon A."/>
            <person name="Drula E."/>
            <person name="Hage H."/>
            <person name="Chaduli D."/>
            <person name="Favel A."/>
            <person name="Grisel S."/>
            <person name="Henrissat B."/>
            <person name="Herpoel-Gimbert I."/>
            <person name="Ruiz-Duenas F.J."/>
            <person name="Chevret D."/>
            <person name="Hainaut M."/>
            <person name="Lin J."/>
            <person name="Wang M."/>
            <person name="Pangilinan J."/>
            <person name="Lipzen A."/>
            <person name="Lesage-Meessen L."/>
            <person name="Navarro D."/>
            <person name="Riley R."/>
            <person name="Grigoriev I.V."/>
            <person name="Zhou S."/>
            <person name="Raouche S."/>
            <person name="Rosso M.N."/>
        </authorList>
    </citation>
    <scope>NUCLEOTIDE SEQUENCE [LARGE SCALE GENOMIC DNA]</scope>
    <source>
        <strain evidence="1 2">BRFM 1820</strain>
    </source>
</reference>
<name>A0A371D8S6_9APHY</name>
<protein>
    <recommendedName>
        <fullName evidence="3">BTB domain-containing protein</fullName>
    </recommendedName>
</protein>
<dbReference type="Proteomes" id="UP000256964">
    <property type="component" value="Unassembled WGS sequence"/>
</dbReference>
<dbReference type="Gene3D" id="3.30.710.10">
    <property type="entry name" value="Potassium Channel Kv1.1, Chain A"/>
    <property type="match status" value="1"/>
</dbReference>
<dbReference type="OrthoDB" id="3036049at2759"/>
<dbReference type="AlphaFoldDB" id="A0A371D8S6"/>
<accession>A0A371D8S6</accession>
<proteinExistence type="predicted"/>
<evidence type="ECO:0008006" key="3">
    <source>
        <dbReference type="Google" id="ProtNLM"/>
    </source>
</evidence>
<dbReference type="InterPro" id="IPR011333">
    <property type="entry name" value="SKP1/BTB/POZ_sf"/>
</dbReference>